<gene>
    <name evidence="1" type="ORF">DFH94DRAFT_638418</name>
</gene>
<evidence type="ECO:0000313" key="1">
    <source>
        <dbReference type="EMBL" id="KAF8468516.1"/>
    </source>
</evidence>
<organism evidence="1 2">
    <name type="scientific">Russula ochroleuca</name>
    <dbReference type="NCBI Taxonomy" id="152965"/>
    <lineage>
        <taxon>Eukaryota</taxon>
        <taxon>Fungi</taxon>
        <taxon>Dikarya</taxon>
        <taxon>Basidiomycota</taxon>
        <taxon>Agaricomycotina</taxon>
        <taxon>Agaricomycetes</taxon>
        <taxon>Russulales</taxon>
        <taxon>Russulaceae</taxon>
        <taxon>Russula</taxon>
    </lineage>
</organism>
<feature type="non-terminal residue" evidence="1">
    <location>
        <position position="281"/>
    </location>
</feature>
<evidence type="ECO:0000313" key="2">
    <source>
        <dbReference type="Proteomes" id="UP000759537"/>
    </source>
</evidence>
<dbReference type="OrthoDB" id="2369050at2759"/>
<name>A0A9P5MNT5_9AGAM</name>
<keyword evidence="2" id="KW-1185">Reference proteome</keyword>
<dbReference type="Proteomes" id="UP000759537">
    <property type="component" value="Unassembled WGS sequence"/>
</dbReference>
<accession>A0A9P5MNT5</accession>
<dbReference type="AlphaFoldDB" id="A0A9P5MNT5"/>
<comment type="caution">
    <text evidence="1">The sequence shown here is derived from an EMBL/GenBank/DDBJ whole genome shotgun (WGS) entry which is preliminary data.</text>
</comment>
<reference evidence="1" key="1">
    <citation type="submission" date="2019-10" db="EMBL/GenBank/DDBJ databases">
        <authorList>
            <consortium name="DOE Joint Genome Institute"/>
            <person name="Kuo A."/>
            <person name="Miyauchi S."/>
            <person name="Kiss E."/>
            <person name="Drula E."/>
            <person name="Kohler A."/>
            <person name="Sanchez-Garcia M."/>
            <person name="Andreopoulos B."/>
            <person name="Barry K.W."/>
            <person name="Bonito G."/>
            <person name="Buee M."/>
            <person name="Carver A."/>
            <person name="Chen C."/>
            <person name="Cichocki N."/>
            <person name="Clum A."/>
            <person name="Culley D."/>
            <person name="Crous P.W."/>
            <person name="Fauchery L."/>
            <person name="Girlanda M."/>
            <person name="Hayes R."/>
            <person name="Keri Z."/>
            <person name="LaButti K."/>
            <person name="Lipzen A."/>
            <person name="Lombard V."/>
            <person name="Magnuson J."/>
            <person name="Maillard F."/>
            <person name="Morin E."/>
            <person name="Murat C."/>
            <person name="Nolan M."/>
            <person name="Ohm R."/>
            <person name="Pangilinan J."/>
            <person name="Pereira M."/>
            <person name="Perotto S."/>
            <person name="Peter M."/>
            <person name="Riley R."/>
            <person name="Sitrit Y."/>
            <person name="Stielow B."/>
            <person name="Szollosi G."/>
            <person name="Zifcakova L."/>
            <person name="Stursova M."/>
            <person name="Spatafora J.W."/>
            <person name="Tedersoo L."/>
            <person name="Vaario L.-M."/>
            <person name="Yamada A."/>
            <person name="Yan M."/>
            <person name="Wang P."/>
            <person name="Xu J."/>
            <person name="Bruns T."/>
            <person name="Baldrian P."/>
            <person name="Vilgalys R."/>
            <person name="Henrissat B."/>
            <person name="Grigoriev I.V."/>
            <person name="Hibbett D."/>
            <person name="Nagy L.G."/>
            <person name="Martin F.M."/>
        </authorList>
    </citation>
    <scope>NUCLEOTIDE SEQUENCE</scope>
    <source>
        <strain evidence="1">Prilba</strain>
    </source>
</reference>
<dbReference type="EMBL" id="WHVB01000032">
    <property type="protein sequence ID" value="KAF8468516.1"/>
    <property type="molecule type" value="Genomic_DNA"/>
</dbReference>
<proteinExistence type="predicted"/>
<protein>
    <submittedName>
        <fullName evidence="1">Uncharacterized protein</fullName>
    </submittedName>
</protein>
<sequence>MNPLHATVTHPNIARPPIVSEGAITPEVVCEFEHLATIFFRNIKGSIDKDDKVSHLLGCFHDTLVRDWITCEGDTLAELSFADFLAQLRERWLDSDWEQSLVTQICGSRLDPAKEKFETWALRLQKLNVTLCGTSSHLSDTQLRSQLEAALDEDLRILAAEEKANKTDGLLPWIEKVRNIDRKRQTDRKRRQEEMELFWRGPKRQFNPTQTWPAAAPGPSTDPPGVLAHRSATRQIPPERRLLQDHEGCFKCRHFYAGHRSNTCTTVLSGKGYKALTPCDA</sequence>
<reference evidence="1" key="2">
    <citation type="journal article" date="2020" name="Nat. Commun.">
        <title>Large-scale genome sequencing of mycorrhizal fungi provides insights into the early evolution of symbiotic traits.</title>
        <authorList>
            <person name="Miyauchi S."/>
            <person name="Kiss E."/>
            <person name="Kuo A."/>
            <person name="Drula E."/>
            <person name="Kohler A."/>
            <person name="Sanchez-Garcia M."/>
            <person name="Morin E."/>
            <person name="Andreopoulos B."/>
            <person name="Barry K.W."/>
            <person name="Bonito G."/>
            <person name="Buee M."/>
            <person name="Carver A."/>
            <person name="Chen C."/>
            <person name="Cichocki N."/>
            <person name="Clum A."/>
            <person name="Culley D."/>
            <person name="Crous P.W."/>
            <person name="Fauchery L."/>
            <person name="Girlanda M."/>
            <person name="Hayes R.D."/>
            <person name="Keri Z."/>
            <person name="LaButti K."/>
            <person name="Lipzen A."/>
            <person name="Lombard V."/>
            <person name="Magnuson J."/>
            <person name="Maillard F."/>
            <person name="Murat C."/>
            <person name="Nolan M."/>
            <person name="Ohm R.A."/>
            <person name="Pangilinan J."/>
            <person name="Pereira M.F."/>
            <person name="Perotto S."/>
            <person name="Peter M."/>
            <person name="Pfister S."/>
            <person name="Riley R."/>
            <person name="Sitrit Y."/>
            <person name="Stielow J.B."/>
            <person name="Szollosi G."/>
            <person name="Zifcakova L."/>
            <person name="Stursova M."/>
            <person name="Spatafora J.W."/>
            <person name="Tedersoo L."/>
            <person name="Vaario L.M."/>
            <person name="Yamada A."/>
            <person name="Yan M."/>
            <person name="Wang P."/>
            <person name="Xu J."/>
            <person name="Bruns T."/>
            <person name="Baldrian P."/>
            <person name="Vilgalys R."/>
            <person name="Dunand C."/>
            <person name="Henrissat B."/>
            <person name="Grigoriev I.V."/>
            <person name="Hibbett D."/>
            <person name="Nagy L.G."/>
            <person name="Martin F.M."/>
        </authorList>
    </citation>
    <scope>NUCLEOTIDE SEQUENCE</scope>
    <source>
        <strain evidence="1">Prilba</strain>
    </source>
</reference>